<proteinExistence type="predicted"/>
<dbReference type="EMBL" id="CM045761">
    <property type="protein sequence ID" value="KAI8014417.1"/>
    <property type="molecule type" value="Genomic_DNA"/>
</dbReference>
<gene>
    <name evidence="1" type="ORF">LOK49_LG05G00739</name>
</gene>
<name>A0ACC0HLG9_9ERIC</name>
<comment type="caution">
    <text evidence="1">The sequence shown here is derived from an EMBL/GenBank/DDBJ whole genome shotgun (WGS) entry which is preliminary data.</text>
</comment>
<keyword evidence="2" id="KW-1185">Reference proteome</keyword>
<reference evidence="1 2" key="1">
    <citation type="journal article" date="2022" name="Plant J.">
        <title>Chromosome-level genome of Camellia lanceoleosa provides a valuable resource for understanding genome evolution and self-incompatibility.</title>
        <authorList>
            <person name="Gong W."/>
            <person name="Xiao S."/>
            <person name="Wang L."/>
            <person name="Liao Z."/>
            <person name="Chang Y."/>
            <person name="Mo W."/>
            <person name="Hu G."/>
            <person name="Li W."/>
            <person name="Zhao G."/>
            <person name="Zhu H."/>
            <person name="Hu X."/>
            <person name="Ji K."/>
            <person name="Xiang X."/>
            <person name="Song Q."/>
            <person name="Yuan D."/>
            <person name="Jin S."/>
            <person name="Zhang L."/>
        </authorList>
    </citation>
    <scope>NUCLEOTIDE SEQUENCE [LARGE SCALE GENOMIC DNA]</scope>
    <source>
        <strain evidence="1">SQ_2022a</strain>
    </source>
</reference>
<evidence type="ECO:0000313" key="1">
    <source>
        <dbReference type="EMBL" id="KAI8014417.1"/>
    </source>
</evidence>
<evidence type="ECO:0000313" key="2">
    <source>
        <dbReference type="Proteomes" id="UP001060215"/>
    </source>
</evidence>
<dbReference type="Proteomes" id="UP001060215">
    <property type="component" value="Chromosome 4"/>
</dbReference>
<sequence>MEAGRTFLTSSPPIPPRTHLKNSPSSSSSVLMLHEQASRALPFMPTTSLVRHFPTSVLLQEQRDENRPFLHIMKEDKISQVTLDSRRMESGSSEHEENINIDSDQCLKDFQRQMLNLPGLRLQSLLREEITSLTMLSVSSKAKKLMLDIEPHNVVALAKKALSASKKAALLAEDSQLFEADVDECLTPSSRSTSFDNFPPEEKTVRSTRLLERRSKRRRVTKLNVVVHERRAELQRKPIEAFDPNDPLRLFLRSAETKQLLTVEEESDLIAQIQDLMRLEEVKSRLQSQFDREPTLIEWAAAVGLSCQRLKLQLHCGHSSRERLIYANFRMVVHIAKQYQGRGLNLQDLLQEGSRGLMRSVEKFKPQGGCRFASYAYWWIRQSIRKAIFHHSRTIRLPDNVYNLLYKVMEAKRSCIGEGNHQPTKEEIAVRIGMTIDKLELLLHSARMPLSMQQPVWADQNTTFQEITADTSIEIPDLSVEKQLMRQHVRNVLSILSPKERKIVRLRYGIDGDKPKTLSAIGDVFGLSKERVRQLETRALHKLRQSFSSQGLEAYANLII</sequence>
<accession>A0ACC0HLG9</accession>
<protein>
    <submittedName>
        <fullName evidence="1">Uncharacterized protein</fullName>
    </submittedName>
</protein>
<organism evidence="1 2">
    <name type="scientific">Camellia lanceoleosa</name>
    <dbReference type="NCBI Taxonomy" id="1840588"/>
    <lineage>
        <taxon>Eukaryota</taxon>
        <taxon>Viridiplantae</taxon>
        <taxon>Streptophyta</taxon>
        <taxon>Embryophyta</taxon>
        <taxon>Tracheophyta</taxon>
        <taxon>Spermatophyta</taxon>
        <taxon>Magnoliopsida</taxon>
        <taxon>eudicotyledons</taxon>
        <taxon>Gunneridae</taxon>
        <taxon>Pentapetalae</taxon>
        <taxon>asterids</taxon>
        <taxon>Ericales</taxon>
        <taxon>Theaceae</taxon>
        <taxon>Camellia</taxon>
    </lineage>
</organism>